<dbReference type="AlphaFoldDB" id="A0A067N567"/>
<dbReference type="Proteomes" id="UP000027195">
    <property type="component" value="Unassembled WGS sequence"/>
</dbReference>
<accession>A0A067N567</accession>
<keyword evidence="2" id="KW-1185">Reference proteome</keyword>
<protein>
    <recommendedName>
        <fullName evidence="3">NYN domain-containing protein</fullName>
    </recommendedName>
</protein>
<dbReference type="EMBL" id="KL198019">
    <property type="protein sequence ID" value="KDQ19267.1"/>
    <property type="molecule type" value="Genomic_DNA"/>
</dbReference>
<reference evidence="2" key="1">
    <citation type="journal article" date="2014" name="Proc. Natl. Acad. Sci. U.S.A.">
        <title>Extensive sampling of basidiomycete genomes demonstrates inadequacy of the white-rot/brown-rot paradigm for wood decay fungi.</title>
        <authorList>
            <person name="Riley R."/>
            <person name="Salamov A.A."/>
            <person name="Brown D.W."/>
            <person name="Nagy L.G."/>
            <person name="Floudas D."/>
            <person name="Held B.W."/>
            <person name="Levasseur A."/>
            <person name="Lombard V."/>
            <person name="Morin E."/>
            <person name="Otillar R."/>
            <person name="Lindquist E.A."/>
            <person name="Sun H."/>
            <person name="LaButti K.M."/>
            <person name="Schmutz J."/>
            <person name="Jabbour D."/>
            <person name="Luo H."/>
            <person name="Baker S.E."/>
            <person name="Pisabarro A.G."/>
            <person name="Walton J.D."/>
            <person name="Blanchette R.A."/>
            <person name="Henrissat B."/>
            <person name="Martin F."/>
            <person name="Cullen D."/>
            <person name="Hibbett D.S."/>
            <person name="Grigoriev I.V."/>
        </authorList>
    </citation>
    <scope>NUCLEOTIDE SEQUENCE [LARGE SCALE GENOMIC DNA]</scope>
    <source>
        <strain evidence="2">FD-172 SS1</strain>
    </source>
</reference>
<evidence type="ECO:0000313" key="2">
    <source>
        <dbReference type="Proteomes" id="UP000027195"/>
    </source>
</evidence>
<organism evidence="1 2">
    <name type="scientific">Botryobasidium botryosum (strain FD-172 SS1)</name>
    <dbReference type="NCBI Taxonomy" id="930990"/>
    <lineage>
        <taxon>Eukaryota</taxon>
        <taxon>Fungi</taxon>
        <taxon>Dikarya</taxon>
        <taxon>Basidiomycota</taxon>
        <taxon>Agaricomycotina</taxon>
        <taxon>Agaricomycetes</taxon>
        <taxon>Cantharellales</taxon>
        <taxon>Botryobasidiaceae</taxon>
        <taxon>Botryobasidium</taxon>
    </lineage>
</organism>
<dbReference type="HOGENOM" id="CLU_946617_0_0_1"/>
<evidence type="ECO:0008006" key="3">
    <source>
        <dbReference type="Google" id="ProtNLM"/>
    </source>
</evidence>
<dbReference type="OrthoDB" id="5590473at2759"/>
<sequence>MNHSSGFSTWVASLTPVLPKARFRQAHAFTEKDTEPGNGHENQFTYGRDLYDPTGQQFRLALLQARVKMTMPLRLSESRTEAYSMSVFIDLTHPDFGKAKANKYRFSMSAVHTLVSRGRPLSKGYIATCLYPEWEQDELIRGLGWYGETRARRVDEALHVGIVKCSSKTRKAGGEDLGITFVVLTGDGASGEFQPGGFIFALEAALEENVKIELWSWKGQFSHRLRKFAESHPNQISVFFLDAFASHLVEDGPVAQPPHAEMDNMMQQEAVKWEKPWMSLPTPPSASERPHLAE</sequence>
<name>A0A067N567_BOTB1</name>
<gene>
    <name evidence="1" type="ORF">BOTBODRAFT_142884</name>
</gene>
<dbReference type="InParanoid" id="A0A067N567"/>
<proteinExistence type="predicted"/>
<evidence type="ECO:0000313" key="1">
    <source>
        <dbReference type="EMBL" id="KDQ19267.1"/>
    </source>
</evidence>